<evidence type="ECO:0000256" key="3">
    <source>
        <dbReference type="ARBA" id="ARBA00023125"/>
    </source>
</evidence>
<dbReference type="EMBL" id="JBDJAW010000005">
    <property type="protein sequence ID" value="MEN3535284.1"/>
    <property type="molecule type" value="Genomic_DNA"/>
</dbReference>
<accession>A0ABV0AIY5</accession>
<evidence type="ECO:0000259" key="7">
    <source>
        <dbReference type="SMART" id="SM00862"/>
    </source>
</evidence>
<organism evidence="9 10">
    <name type="scientific">Microbispora maris</name>
    <dbReference type="NCBI Taxonomy" id="3144104"/>
    <lineage>
        <taxon>Bacteria</taxon>
        <taxon>Bacillati</taxon>
        <taxon>Actinomycetota</taxon>
        <taxon>Actinomycetes</taxon>
        <taxon>Streptosporangiales</taxon>
        <taxon>Streptosporangiaceae</taxon>
        <taxon>Microbispora</taxon>
    </lineage>
</organism>
<dbReference type="Gene3D" id="1.10.10.10">
    <property type="entry name" value="Winged helix-like DNA-binding domain superfamily/Winged helix DNA-binding domain"/>
    <property type="match status" value="1"/>
</dbReference>
<dbReference type="InterPro" id="IPR011990">
    <property type="entry name" value="TPR-like_helical_dom_sf"/>
</dbReference>
<dbReference type="InterPro" id="IPR036388">
    <property type="entry name" value="WH-like_DNA-bd_sf"/>
</dbReference>
<name>A0ABV0AIY5_9ACTN</name>
<dbReference type="Gene3D" id="1.10.8.430">
    <property type="entry name" value="Helical domain of apoptotic protease-activating factors"/>
    <property type="match status" value="1"/>
</dbReference>
<dbReference type="CDD" id="cd15831">
    <property type="entry name" value="BTAD"/>
    <property type="match status" value="1"/>
</dbReference>
<evidence type="ECO:0000313" key="9">
    <source>
        <dbReference type="EMBL" id="MEN3535284.1"/>
    </source>
</evidence>
<evidence type="ECO:0000256" key="4">
    <source>
        <dbReference type="ARBA" id="ARBA00023163"/>
    </source>
</evidence>
<dbReference type="SMART" id="SM00862">
    <property type="entry name" value="Trans_reg_C"/>
    <property type="match status" value="1"/>
</dbReference>
<comment type="similarity">
    <text evidence="1">Belongs to the AfsR/DnrI/RedD regulatory family.</text>
</comment>
<feature type="domain" description="OmpR/PhoB-type" evidence="7">
    <location>
        <begin position="20"/>
        <end position="94"/>
    </location>
</feature>
<keyword evidence="10" id="KW-1185">Reference proteome</keyword>
<dbReference type="SUPFAM" id="SSF46894">
    <property type="entry name" value="C-terminal effector domain of the bipartite response regulators"/>
    <property type="match status" value="1"/>
</dbReference>
<dbReference type="InterPro" id="IPR027417">
    <property type="entry name" value="P-loop_NTPase"/>
</dbReference>
<keyword evidence="4" id="KW-0804">Transcription</keyword>
<dbReference type="InterPro" id="IPR051677">
    <property type="entry name" value="AfsR-DnrI-RedD_regulator"/>
</dbReference>
<feature type="region of interest" description="Disordered" evidence="5">
    <location>
        <begin position="271"/>
        <end position="290"/>
    </location>
</feature>
<reference evidence="9 10" key="1">
    <citation type="submission" date="2024-05" db="EMBL/GenBank/DDBJ databases">
        <title>Microbispora sp.ZYX-F-249.</title>
        <authorList>
            <person name="Xie H."/>
        </authorList>
    </citation>
    <scope>NUCLEOTIDE SEQUENCE [LARGE SCALE GENOMIC DNA]</scope>
    <source>
        <strain evidence="9 10">ZYX-F-249</strain>
    </source>
</reference>
<dbReference type="InterPro" id="IPR005158">
    <property type="entry name" value="BTAD"/>
</dbReference>
<dbReference type="InterPro" id="IPR003593">
    <property type="entry name" value="AAA+_ATPase"/>
</dbReference>
<dbReference type="RefSeq" id="WP_346225344.1">
    <property type="nucleotide sequence ID" value="NZ_JBDJAW010000005.1"/>
</dbReference>
<keyword evidence="2" id="KW-0805">Transcription regulation</keyword>
<evidence type="ECO:0000256" key="1">
    <source>
        <dbReference type="ARBA" id="ARBA00005820"/>
    </source>
</evidence>
<dbReference type="SUPFAM" id="SSF52540">
    <property type="entry name" value="P-loop containing nucleoside triphosphate hydrolases"/>
    <property type="match status" value="1"/>
</dbReference>
<dbReference type="PANTHER" id="PTHR35807">
    <property type="entry name" value="TRANSCRIPTIONAL REGULATOR REDD-RELATED"/>
    <property type="match status" value="1"/>
</dbReference>
<evidence type="ECO:0000259" key="8">
    <source>
        <dbReference type="SMART" id="SM01043"/>
    </source>
</evidence>
<dbReference type="SMART" id="SM00382">
    <property type="entry name" value="AAA"/>
    <property type="match status" value="1"/>
</dbReference>
<dbReference type="Gene3D" id="3.40.50.300">
    <property type="entry name" value="P-loop containing nucleotide triphosphate hydrolases"/>
    <property type="match status" value="1"/>
</dbReference>
<dbReference type="InterPro" id="IPR001867">
    <property type="entry name" value="OmpR/PhoB-type_DNA-bd"/>
</dbReference>
<evidence type="ECO:0000256" key="5">
    <source>
        <dbReference type="SAM" id="MobiDB-lite"/>
    </source>
</evidence>
<dbReference type="Pfam" id="PF03704">
    <property type="entry name" value="BTAD"/>
    <property type="match status" value="1"/>
</dbReference>
<proteinExistence type="inferred from homology"/>
<dbReference type="SUPFAM" id="SSF48452">
    <property type="entry name" value="TPR-like"/>
    <property type="match status" value="3"/>
</dbReference>
<dbReference type="Proteomes" id="UP001447516">
    <property type="component" value="Unassembled WGS sequence"/>
</dbReference>
<dbReference type="PRINTS" id="PR00364">
    <property type="entry name" value="DISEASERSIST"/>
</dbReference>
<evidence type="ECO:0000259" key="6">
    <source>
        <dbReference type="SMART" id="SM00382"/>
    </source>
</evidence>
<evidence type="ECO:0000256" key="2">
    <source>
        <dbReference type="ARBA" id="ARBA00023015"/>
    </source>
</evidence>
<gene>
    <name evidence="9" type="ORF">AAH991_09265</name>
</gene>
<evidence type="ECO:0000313" key="10">
    <source>
        <dbReference type="Proteomes" id="UP001447516"/>
    </source>
</evidence>
<dbReference type="InterPro" id="IPR016032">
    <property type="entry name" value="Sig_transdc_resp-reg_C-effctor"/>
</dbReference>
<dbReference type="Gene3D" id="1.25.40.10">
    <property type="entry name" value="Tetratricopeptide repeat domain"/>
    <property type="match status" value="2"/>
</dbReference>
<comment type="caution">
    <text evidence="9">The sequence shown here is derived from an EMBL/GenBank/DDBJ whole genome shotgun (WGS) entry which is preliminary data.</text>
</comment>
<dbReference type="SMART" id="SM01043">
    <property type="entry name" value="BTAD"/>
    <property type="match status" value="1"/>
</dbReference>
<protein>
    <submittedName>
        <fullName evidence="9">BTAD domain-containing putative transcriptional regulator</fullName>
    </submittedName>
</protein>
<feature type="domain" description="AAA+ ATPase" evidence="6">
    <location>
        <begin position="331"/>
        <end position="508"/>
    </location>
</feature>
<feature type="domain" description="Bacterial transcriptional activator" evidence="8">
    <location>
        <begin position="101"/>
        <end position="246"/>
    </location>
</feature>
<dbReference type="PANTHER" id="PTHR35807:SF1">
    <property type="entry name" value="TRANSCRIPTIONAL REGULATOR REDD"/>
    <property type="match status" value="1"/>
</dbReference>
<dbReference type="InterPro" id="IPR042197">
    <property type="entry name" value="Apaf_helical"/>
</dbReference>
<sequence>MTVDQPMFSVLGPLEVRLPGASPRLGGRKPRMLLATLLLHTGHTVGGGELAEVLWPDHPPRSTAANLRTYASALRAELARTPARIRAVGAGYAIELPPQELDLLLFEERVTAARECRARGRPDEAAELLARALALWQGVPLADLPGSPLWDRRLDRLAQARLRAAEDLVELRMAAGEYGEAAGELRALLADHPFREDLWRRLMLALHWSGRQGEALHAFTAIREQLVNELGIEPGPELRRAHEAVLAGEPPPRPPAPPGFLTAPALAAAPASPGATWSPGEAGSPAGPVLPAVPGPPDGRALVVPRQLPPDLVDFTGRAAEVAALTRALAPGGVAVVTGPPGVGKTALAVRCAHAVREAYPHGQLFLSLGGTAPPDDAAGSPPGPGELLAEALRALGAAEPPPPTVHERAALYRTLLAERPMLVVLDDAAGAAQVRPLLPGGASAVVVTGRRRVTELPGAARIDLDVLPQAEGLRLLTAIVGAERLRREPEEAAAIVRACGRLPLAIRVAGARLAARPGWSPAVLRQRLDDETARLAELRAGDLEVRESFDRSYRLLPDDAARTFRALGLLGTRPLPGWVVDAVLDRHRSDDVTDELVDANLLRPVGTDPLGQPRYRLPDLLRVGARDKAGEVDMPALARVLAGWTAAAEHATARLPTTVFRLASPAARRWRLPEDALRRVAADPVSWFGAEHETLVEAVRLAADAGLAGAAWGLAAALVPYFDLRCHPGAWEETHRVALEAARAAGDRAGEAAMLRGLGQVALYRDRYAQAANMFRRSRVIFRALGDVRGEAVSVCGLGAVGQFRGDPAAASRHFRRALGMFVSLDDRSGEAYARQALGRTCLSTGDLTGAADWLGGALRMARELGDAHREGCVSLQMGRLHDLAGETGRAMRAQGRALTIFEGFGDRHCAAYAMQGLGGLQAARGDWRHGSARLESSLAIFRQLGDRSGEAATRRLLGELHRSSGRRALARGYLRAVTTRQTGDFP</sequence>
<keyword evidence="3" id="KW-0238">DNA-binding</keyword>